<dbReference type="InterPro" id="IPR009061">
    <property type="entry name" value="DNA-bd_dom_put_sf"/>
</dbReference>
<proteinExistence type="predicted"/>
<dbReference type="InterPro" id="IPR047057">
    <property type="entry name" value="MerR_fam"/>
</dbReference>
<protein>
    <submittedName>
        <fullName evidence="4">MerR family transcriptional regulator</fullName>
    </submittedName>
</protein>
<sequence length="315" mass="34890">MAQTDRFLTIGEFAARTRLSPKALRLYDRSGLLRPHHIDAFSGYRRYSPAQVATGRLVHLLRSADFSLGAIESVLADLHSDTASESGADRARRRLDEMLAGIERDHQGRRVVIRYVQSLLREDTTAMFTISTRDVPVRRLLSIQRRLHGDQTDAFIAEAKAAFRTHLGETVPTGPFTVIFHGPVNEAQDGPIEVVLGVPEDVQASDEVGIRTEPAHTEAYTTITKAQWDYPAIMAAYDAVACSPEVAGRSRSPLSCREVYLAEPDEIGDDELICDVAYPLGDWGSRSDRFRPAQVGSTSARRKVRTDKGVQCGRQ</sequence>
<dbReference type="PANTHER" id="PTHR30204:SF97">
    <property type="entry name" value="MERR FAMILY REGULATORY PROTEIN"/>
    <property type="match status" value="1"/>
</dbReference>
<organism evidence="4 5">
    <name type="scientific">Brevibacterium ammoniilyticum</name>
    <dbReference type="NCBI Taxonomy" id="1046555"/>
    <lineage>
        <taxon>Bacteria</taxon>
        <taxon>Bacillati</taxon>
        <taxon>Actinomycetota</taxon>
        <taxon>Actinomycetes</taxon>
        <taxon>Micrococcales</taxon>
        <taxon>Brevibacteriaceae</taxon>
        <taxon>Brevibacterium</taxon>
    </lineage>
</organism>
<feature type="region of interest" description="Disordered" evidence="2">
    <location>
        <begin position="288"/>
        <end position="315"/>
    </location>
</feature>
<comment type="caution">
    <text evidence="4">The sequence shown here is derived from an EMBL/GenBank/DDBJ whole genome shotgun (WGS) entry which is preliminary data.</text>
</comment>
<dbReference type="EMBL" id="BAABNP010000006">
    <property type="protein sequence ID" value="GAA5340802.1"/>
    <property type="molecule type" value="Genomic_DNA"/>
</dbReference>
<accession>A0ABP9TZL1</accession>
<dbReference type="SUPFAM" id="SSF46955">
    <property type="entry name" value="Putative DNA-binding domain"/>
    <property type="match status" value="1"/>
</dbReference>
<dbReference type="Gene3D" id="3.20.80.10">
    <property type="entry name" value="Regulatory factor, effector binding domain"/>
    <property type="match status" value="1"/>
</dbReference>
<evidence type="ECO:0000259" key="3">
    <source>
        <dbReference type="PROSITE" id="PS50937"/>
    </source>
</evidence>
<dbReference type="InterPro" id="IPR011256">
    <property type="entry name" value="Reg_factor_effector_dom_sf"/>
</dbReference>
<dbReference type="InterPro" id="IPR000551">
    <property type="entry name" value="MerR-type_HTH_dom"/>
</dbReference>
<evidence type="ECO:0000256" key="2">
    <source>
        <dbReference type="SAM" id="MobiDB-lite"/>
    </source>
</evidence>
<name>A0ABP9TZL1_9MICO</name>
<dbReference type="Proteomes" id="UP001498935">
    <property type="component" value="Unassembled WGS sequence"/>
</dbReference>
<gene>
    <name evidence="4" type="ORF">KACC15558_18420</name>
</gene>
<evidence type="ECO:0000313" key="5">
    <source>
        <dbReference type="Proteomes" id="UP001498935"/>
    </source>
</evidence>
<dbReference type="PANTHER" id="PTHR30204">
    <property type="entry name" value="REDOX-CYCLING DRUG-SENSING TRANSCRIPTIONAL ACTIVATOR SOXR"/>
    <property type="match status" value="1"/>
</dbReference>
<dbReference type="RefSeq" id="WP_342038061.1">
    <property type="nucleotide sequence ID" value="NZ_BAABBK010000005.1"/>
</dbReference>
<dbReference type="PROSITE" id="PS50937">
    <property type="entry name" value="HTH_MERR_2"/>
    <property type="match status" value="1"/>
</dbReference>
<feature type="domain" description="HTH merR-type" evidence="3">
    <location>
        <begin position="7"/>
        <end position="77"/>
    </location>
</feature>
<dbReference type="Pfam" id="PF13411">
    <property type="entry name" value="MerR_1"/>
    <property type="match status" value="1"/>
</dbReference>
<evidence type="ECO:0000313" key="4">
    <source>
        <dbReference type="EMBL" id="GAA5340802.1"/>
    </source>
</evidence>
<evidence type="ECO:0000256" key="1">
    <source>
        <dbReference type="ARBA" id="ARBA00023125"/>
    </source>
</evidence>
<dbReference type="PROSITE" id="PS00552">
    <property type="entry name" value="HTH_MERR_1"/>
    <property type="match status" value="1"/>
</dbReference>
<reference evidence="4 5" key="1">
    <citation type="submission" date="2024-02" db="EMBL/GenBank/DDBJ databases">
        <title>Characterization of antibiotic resistant novel bacterial strains and their environmental applications.</title>
        <authorList>
            <person name="Manzoor S."/>
            <person name="Abbas S."/>
            <person name="Arshad M."/>
            <person name="Li W.J."/>
            <person name="Ahmed I."/>
        </authorList>
    </citation>
    <scope>NUCLEOTIDE SEQUENCE [LARGE SCALE GENOMIC DNA]</scope>
    <source>
        <strain evidence="4 5">KACC 15558</strain>
    </source>
</reference>
<dbReference type="Gene3D" id="1.10.1660.10">
    <property type="match status" value="1"/>
</dbReference>
<dbReference type="SMART" id="SM00422">
    <property type="entry name" value="HTH_MERR"/>
    <property type="match status" value="1"/>
</dbReference>
<keyword evidence="5" id="KW-1185">Reference proteome</keyword>
<keyword evidence="1" id="KW-0238">DNA-binding</keyword>